<keyword evidence="1" id="KW-0472">Membrane</keyword>
<sequence length="49" mass="6203">MSPLNWVSLFIYFIMIFMMVNTMVYFSFLYKPKNKKMKINSSYKIYWKW</sequence>
<dbReference type="AlphaFoldDB" id="A0A3G5FP14"/>
<gene>
    <name evidence="2" type="primary">atp8</name>
</gene>
<protein>
    <submittedName>
        <fullName evidence="2">ATP synthase F0 subunit 8</fullName>
    </submittedName>
</protein>
<feature type="transmembrane region" description="Helical" evidence="1">
    <location>
        <begin position="6"/>
        <end position="30"/>
    </location>
</feature>
<accession>A0A3G5FP14</accession>
<evidence type="ECO:0000313" key="2">
    <source>
        <dbReference type="EMBL" id="AYW52353.1"/>
    </source>
</evidence>
<organism evidence="2">
    <name type="scientific">Erotylinae sp. 2 ACP-2013</name>
    <dbReference type="NCBI Taxonomy" id="1434613"/>
    <lineage>
        <taxon>Eukaryota</taxon>
        <taxon>Metazoa</taxon>
        <taxon>Ecdysozoa</taxon>
        <taxon>Arthropoda</taxon>
        <taxon>Hexapoda</taxon>
        <taxon>Insecta</taxon>
        <taxon>Pterygota</taxon>
        <taxon>Neoptera</taxon>
        <taxon>Endopterygota</taxon>
        <taxon>Coleoptera</taxon>
        <taxon>Polyphaga</taxon>
        <taxon>Cucujiformia</taxon>
        <taxon>Erotylidae</taxon>
    </lineage>
</organism>
<keyword evidence="1" id="KW-0812">Transmembrane</keyword>
<keyword evidence="1" id="KW-1133">Transmembrane helix</keyword>
<reference evidence="2" key="2">
    <citation type="submission" date="2018-08" db="EMBL/GenBank/DDBJ databases">
        <authorList>
            <person name="Prakash G."/>
            <person name="Vogler A.P."/>
        </authorList>
    </citation>
    <scope>NUCLEOTIDE SEQUENCE</scope>
</reference>
<keyword evidence="2" id="KW-0496">Mitochondrion</keyword>
<proteinExistence type="predicted"/>
<geneLocation type="mitochondrion" evidence="2"/>
<name>A0A3G5FP14_9CUCU</name>
<dbReference type="EMBL" id="MH789736">
    <property type="protein sequence ID" value="AYW52353.1"/>
    <property type="molecule type" value="Genomic_DNA"/>
</dbReference>
<reference evidence="2" key="1">
    <citation type="journal article" date="2015" name="Mol. Biol. Evol.">
        <title>Soup to Tree: The Phylogeny of Beetles Inferred by Mitochondrial Metagenomics of a Bornean Rainforest Sample.</title>
        <authorList>
            <person name="Crampton-Platt A."/>
            <person name="Timmermans M.J."/>
            <person name="Gimmel M.L."/>
            <person name="Kutty S.N."/>
            <person name="Cockerill T.D."/>
            <person name="Vun Khen C."/>
            <person name="Vogler A.P."/>
        </authorList>
    </citation>
    <scope>NUCLEOTIDE SEQUENCE</scope>
</reference>
<evidence type="ECO:0000256" key="1">
    <source>
        <dbReference type="SAM" id="Phobius"/>
    </source>
</evidence>